<protein>
    <submittedName>
        <fullName evidence="2">Uncharacterized protein</fullName>
    </submittedName>
</protein>
<feature type="region of interest" description="Disordered" evidence="1">
    <location>
        <begin position="104"/>
        <end position="144"/>
    </location>
</feature>
<dbReference type="AlphaFoldDB" id="M1DYA0"/>
<keyword evidence="3" id="KW-1185">Reference proteome</keyword>
<dbReference type="InParanoid" id="M1DYA0"/>
<evidence type="ECO:0000256" key="1">
    <source>
        <dbReference type="SAM" id="MobiDB-lite"/>
    </source>
</evidence>
<sequence length="213" mass="23699">MSVDGINASQLGNNDEIGNLHDVNEDQLEYVGAIRMAPAVGNVMFHVTSTMLKFKFWRKRVIGRAKAHSMIHRVTRDMARPMLSLRGPAHRKKAKGVVIAIEVTPPQATPPKPSQGSVKSKGKKQTFRTSNTCNTCNSTGTSSACSPNTPIVVHEWAESHWLVDYLGGEVVATDCVMYKYPEQFAARVKPKDEMKQYSVDHRVDRRARLSPPI</sequence>
<feature type="compositionally biased region" description="Low complexity" evidence="1">
    <location>
        <begin position="129"/>
        <end position="144"/>
    </location>
</feature>
<dbReference type="Gramene" id="PGSC0003DMT400096372">
    <property type="protein sequence ID" value="PGSC0003DMT400096372"/>
    <property type="gene ID" value="PGSC0003DMG400045943"/>
</dbReference>
<accession>M1DYA0</accession>
<dbReference type="PaxDb" id="4113-PGSC0003DMT400096372"/>
<organism evidence="2 3">
    <name type="scientific">Solanum tuberosum</name>
    <name type="common">Potato</name>
    <dbReference type="NCBI Taxonomy" id="4113"/>
    <lineage>
        <taxon>Eukaryota</taxon>
        <taxon>Viridiplantae</taxon>
        <taxon>Streptophyta</taxon>
        <taxon>Embryophyta</taxon>
        <taxon>Tracheophyta</taxon>
        <taxon>Spermatophyta</taxon>
        <taxon>Magnoliopsida</taxon>
        <taxon>eudicotyledons</taxon>
        <taxon>Gunneridae</taxon>
        <taxon>Pentapetalae</taxon>
        <taxon>asterids</taxon>
        <taxon>lamiids</taxon>
        <taxon>Solanales</taxon>
        <taxon>Solanaceae</taxon>
        <taxon>Solanoideae</taxon>
        <taxon>Solaneae</taxon>
        <taxon>Solanum</taxon>
    </lineage>
</organism>
<name>M1DYA0_SOLTU</name>
<proteinExistence type="predicted"/>
<dbReference type="EnsemblPlants" id="PGSC0003DMT400096372">
    <property type="protein sequence ID" value="PGSC0003DMT400096372"/>
    <property type="gene ID" value="PGSC0003DMG400045943"/>
</dbReference>
<dbReference type="Proteomes" id="UP000011115">
    <property type="component" value="Unassembled WGS sequence"/>
</dbReference>
<reference evidence="3" key="1">
    <citation type="journal article" date="2011" name="Nature">
        <title>Genome sequence and analysis of the tuber crop potato.</title>
        <authorList>
            <consortium name="The Potato Genome Sequencing Consortium"/>
        </authorList>
    </citation>
    <scope>NUCLEOTIDE SEQUENCE [LARGE SCALE GENOMIC DNA]</scope>
    <source>
        <strain evidence="3">cv. DM1-3 516 R44</strain>
    </source>
</reference>
<dbReference type="HOGENOM" id="CLU_1296350_0_0_1"/>
<evidence type="ECO:0000313" key="2">
    <source>
        <dbReference type="EnsemblPlants" id="PGSC0003DMT400096372"/>
    </source>
</evidence>
<reference evidence="2" key="2">
    <citation type="submission" date="2015-06" db="UniProtKB">
        <authorList>
            <consortium name="EnsemblPlants"/>
        </authorList>
    </citation>
    <scope>IDENTIFICATION</scope>
    <source>
        <strain evidence="2">DM1-3 516 R44</strain>
    </source>
</reference>
<evidence type="ECO:0000313" key="3">
    <source>
        <dbReference type="Proteomes" id="UP000011115"/>
    </source>
</evidence>